<dbReference type="InterPro" id="IPR007401">
    <property type="entry name" value="DUF454"/>
</dbReference>
<dbReference type="EMBL" id="SLZR01000011">
    <property type="protein sequence ID" value="TCS39955.1"/>
    <property type="molecule type" value="Genomic_DNA"/>
</dbReference>
<feature type="transmembrane region" description="Helical" evidence="2">
    <location>
        <begin position="80"/>
        <end position="97"/>
    </location>
</feature>
<feature type="transmembrane region" description="Helical" evidence="2">
    <location>
        <begin position="7"/>
        <end position="29"/>
    </location>
</feature>
<dbReference type="PANTHER" id="PTHR35813">
    <property type="entry name" value="INNER MEMBRANE PROTEIN YBAN"/>
    <property type="match status" value="1"/>
</dbReference>
<dbReference type="Proteomes" id="UP000295793">
    <property type="component" value="Unassembled WGS sequence"/>
</dbReference>
<evidence type="ECO:0000313" key="4">
    <source>
        <dbReference type="Proteomes" id="UP000295793"/>
    </source>
</evidence>
<dbReference type="PANTHER" id="PTHR35813:SF1">
    <property type="entry name" value="INNER MEMBRANE PROTEIN YBAN"/>
    <property type="match status" value="1"/>
</dbReference>
<keyword evidence="2" id="KW-0812">Transmembrane</keyword>
<comment type="subcellular location">
    <subcellularLocation>
        <location evidence="1">Cell inner membrane</location>
        <topology evidence="1">Multi-pass membrane protein</topology>
    </subcellularLocation>
</comment>
<protein>
    <recommendedName>
        <fullName evidence="1">Inner membrane protein</fullName>
    </recommendedName>
</protein>
<evidence type="ECO:0000256" key="1">
    <source>
        <dbReference type="PIRNR" id="PIRNR016789"/>
    </source>
</evidence>
<dbReference type="GO" id="GO:0005886">
    <property type="term" value="C:plasma membrane"/>
    <property type="evidence" value="ECO:0007669"/>
    <property type="project" value="UniProtKB-SubCell"/>
</dbReference>
<gene>
    <name evidence="3" type="ORF">BCF53_11145</name>
</gene>
<evidence type="ECO:0000256" key="2">
    <source>
        <dbReference type="SAM" id="Phobius"/>
    </source>
</evidence>
<keyword evidence="4" id="KW-1185">Reference proteome</keyword>
<accession>A0A4R3I5A1</accession>
<comment type="caution">
    <text evidence="3">The sequence shown here is derived from an EMBL/GenBank/DDBJ whole genome shotgun (WGS) entry which is preliminary data.</text>
</comment>
<dbReference type="AlphaFoldDB" id="A0A4R3I5A1"/>
<keyword evidence="2" id="KW-1133">Transmembrane helix</keyword>
<evidence type="ECO:0000313" key="3">
    <source>
        <dbReference type="EMBL" id="TCS39955.1"/>
    </source>
</evidence>
<dbReference type="Pfam" id="PF04304">
    <property type="entry name" value="DUF454"/>
    <property type="match status" value="1"/>
</dbReference>
<keyword evidence="1" id="KW-1003">Cell membrane</keyword>
<name>A0A4R3I5A1_9GAMM</name>
<sequence length="133" mass="14807">MNPVKRHAIFAAGWLSLVLGAIGVLLPLVPTTPFLLISAACFAETSPRFHRWLLNSPMFGPIIANWQNENFIEKRTKKRVLIIICLTFGMSIFIVGIPPLQWMLVGIMIVCLLVVSRLPTVPRSLRNKDNGAS</sequence>
<feature type="transmembrane region" description="Helical" evidence="2">
    <location>
        <begin position="103"/>
        <end position="120"/>
    </location>
</feature>
<organism evidence="3 4">
    <name type="scientific">Reinekea marinisedimentorum</name>
    <dbReference type="NCBI Taxonomy" id="230495"/>
    <lineage>
        <taxon>Bacteria</taxon>
        <taxon>Pseudomonadati</taxon>
        <taxon>Pseudomonadota</taxon>
        <taxon>Gammaproteobacteria</taxon>
        <taxon>Oceanospirillales</taxon>
        <taxon>Saccharospirillaceae</taxon>
        <taxon>Reinekea</taxon>
    </lineage>
</organism>
<reference evidence="3 4" key="1">
    <citation type="submission" date="2019-03" db="EMBL/GenBank/DDBJ databases">
        <title>Genomic Encyclopedia of Archaeal and Bacterial Type Strains, Phase II (KMG-II): from individual species to whole genera.</title>
        <authorList>
            <person name="Goeker M."/>
        </authorList>
    </citation>
    <scope>NUCLEOTIDE SEQUENCE [LARGE SCALE GENOMIC DNA]</scope>
    <source>
        <strain evidence="3 4">DSM 15388</strain>
    </source>
</reference>
<dbReference type="RefSeq" id="WP_132702172.1">
    <property type="nucleotide sequence ID" value="NZ_SLZR01000011.1"/>
</dbReference>
<dbReference type="PIRSF" id="PIRSF016789">
    <property type="entry name" value="DUF454"/>
    <property type="match status" value="1"/>
</dbReference>
<keyword evidence="1" id="KW-0997">Cell inner membrane</keyword>
<proteinExistence type="predicted"/>
<keyword evidence="1 2" id="KW-0472">Membrane</keyword>
<dbReference type="OrthoDB" id="9816293at2"/>